<protein>
    <submittedName>
        <fullName evidence="3">Biotin carboxylase</fullName>
    </submittedName>
</protein>
<evidence type="ECO:0000313" key="3">
    <source>
        <dbReference type="EMBL" id="RVT51071.1"/>
    </source>
</evidence>
<dbReference type="InterPro" id="IPR000089">
    <property type="entry name" value="Biotin_lipoyl"/>
</dbReference>
<dbReference type="InterPro" id="IPR011763">
    <property type="entry name" value="COA_CT_C"/>
</dbReference>
<dbReference type="AlphaFoldDB" id="A0A3S2UPM8"/>
<dbReference type="Pfam" id="PF01039">
    <property type="entry name" value="Carboxyl_trans"/>
    <property type="match status" value="1"/>
</dbReference>
<reference evidence="3 4" key="1">
    <citation type="submission" date="2019-01" db="EMBL/GenBank/DDBJ databases">
        <authorList>
            <person name="Chen W.-M."/>
        </authorList>
    </citation>
    <scope>NUCLEOTIDE SEQUENCE [LARGE SCALE GENOMIC DNA]</scope>
    <source>
        <strain evidence="3 4">ICH-3</strain>
    </source>
</reference>
<comment type="caution">
    <text evidence="3">The sequence shown here is derived from an EMBL/GenBank/DDBJ whole genome shotgun (WGS) entry which is preliminary data.</text>
</comment>
<feature type="domain" description="CoA carboxyltransferase N-terminal" evidence="1">
    <location>
        <begin position="102"/>
        <end position="366"/>
    </location>
</feature>
<dbReference type="Gene3D" id="3.90.226.10">
    <property type="entry name" value="2-enoyl-CoA Hydratase, Chain A, domain 1"/>
    <property type="match status" value="2"/>
</dbReference>
<dbReference type="RefSeq" id="WP_128199098.1">
    <property type="nucleotide sequence ID" value="NZ_SACT01000004.1"/>
</dbReference>
<accession>A0A3S2UPM8</accession>
<dbReference type="Gene3D" id="2.40.50.100">
    <property type="match status" value="1"/>
</dbReference>
<dbReference type="InterPro" id="IPR051047">
    <property type="entry name" value="AccD/PCCB"/>
</dbReference>
<dbReference type="PROSITE" id="PS50980">
    <property type="entry name" value="COA_CT_NTER"/>
    <property type="match status" value="1"/>
</dbReference>
<organism evidence="3 4">
    <name type="scientific">Rubrivivax albus</name>
    <dbReference type="NCBI Taxonomy" id="2499835"/>
    <lineage>
        <taxon>Bacteria</taxon>
        <taxon>Pseudomonadati</taxon>
        <taxon>Pseudomonadota</taxon>
        <taxon>Betaproteobacteria</taxon>
        <taxon>Burkholderiales</taxon>
        <taxon>Sphaerotilaceae</taxon>
        <taxon>Rubrivivax</taxon>
    </lineage>
</organism>
<dbReference type="CDD" id="cd06850">
    <property type="entry name" value="biotinyl_domain"/>
    <property type="match status" value="1"/>
</dbReference>
<evidence type="ECO:0000313" key="4">
    <source>
        <dbReference type="Proteomes" id="UP000288178"/>
    </source>
</evidence>
<dbReference type="InterPro" id="IPR011053">
    <property type="entry name" value="Single_hybrid_motif"/>
</dbReference>
<evidence type="ECO:0000259" key="2">
    <source>
        <dbReference type="PROSITE" id="PS50989"/>
    </source>
</evidence>
<dbReference type="GO" id="GO:0004658">
    <property type="term" value="F:propionyl-CoA carboxylase activity"/>
    <property type="evidence" value="ECO:0007669"/>
    <property type="project" value="TreeGrafter"/>
</dbReference>
<dbReference type="PANTHER" id="PTHR43842">
    <property type="entry name" value="PROPIONYL-COA CARBOXYLASE BETA CHAIN"/>
    <property type="match status" value="1"/>
</dbReference>
<dbReference type="OrthoDB" id="9803706at2"/>
<dbReference type="InterPro" id="IPR029045">
    <property type="entry name" value="ClpP/crotonase-like_dom_sf"/>
</dbReference>
<evidence type="ECO:0000259" key="1">
    <source>
        <dbReference type="PROSITE" id="PS50980"/>
    </source>
</evidence>
<dbReference type="PROSITE" id="PS50989">
    <property type="entry name" value="COA_CT_CTER"/>
    <property type="match status" value="1"/>
</dbReference>
<keyword evidence="4" id="KW-1185">Reference proteome</keyword>
<dbReference type="Proteomes" id="UP000288178">
    <property type="component" value="Unassembled WGS sequence"/>
</dbReference>
<dbReference type="Pfam" id="PF00364">
    <property type="entry name" value="Biotin_lipoyl"/>
    <property type="match status" value="1"/>
</dbReference>
<dbReference type="PANTHER" id="PTHR43842:SF2">
    <property type="entry name" value="PROPIONYL-COA CARBOXYLASE BETA CHAIN, MITOCHONDRIAL"/>
    <property type="match status" value="1"/>
</dbReference>
<gene>
    <name evidence="3" type="ORF">ENE75_14925</name>
</gene>
<dbReference type="SUPFAM" id="SSF51230">
    <property type="entry name" value="Single hybrid motif"/>
    <property type="match status" value="1"/>
</dbReference>
<proteinExistence type="predicted"/>
<dbReference type="EMBL" id="SACT01000004">
    <property type="protein sequence ID" value="RVT51071.1"/>
    <property type="molecule type" value="Genomic_DNA"/>
</dbReference>
<feature type="domain" description="CoA carboxyltransferase C-terminal" evidence="2">
    <location>
        <begin position="361"/>
        <end position="606"/>
    </location>
</feature>
<sequence length="606" mass="62027">MNPPETDSEPGREALIPLLSPVAGAVVQMIVAPSQAVGPGQTLLVLESMKMEVPVPAPGPGRVRTWTVQVGDAVSEGEPLGTWSPAAAAQADPAGLAAPVPQPPAHPGLARWRARRALLDDAARPDAVARRHGAGRRTARENVAALLDDGSFTEYGGFAVAAQRSRRAEAELQRQTPADGLVAGTGTVAGRPVTVLAYDYTVLAGTQGVFNHRKADRLLALARRHRWPVVLLAEGGGGRPGDVDWLGVAGLDCTTFAQFAALRGVVPTIGIAAGYCFAGNAALLGCCDLVLATEGSSIGMGGPAMIEGGGLGRVAPQDVGPVAVLAAAGAVDLVLPDEAAATAMARTLLGLLTGTPAPAAPAGGPADALRALVPERRNAAYDIHTVLRTVFDAGTLVELRAEDGRALVTALARLDGRPVAVAASQVQHGAGALDAAACRKWVALMALADRRGLPLVTLVDTPGFMVGPASEATGMLRHAGEVFTTAAALRVPMASVVLRRGFGLGAMALTGGHFHAPVATCAWPSGEFGPMGLEGGVRLGFRKELDAAQASGGDAAREALYQRLLDEAVARGDALNMAAHLEIDDVIDPADTRAWLCRVLASAGSR</sequence>
<name>A0A3S2UPM8_9BURK</name>
<dbReference type="SUPFAM" id="SSF52096">
    <property type="entry name" value="ClpP/crotonase"/>
    <property type="match status" value="2"/>
</dbReference>
<dbReference type="InterPro" id="IPR011762">
    <property type="entry name" value="COA_CT_N"/>
</dbReference>
<dbReference type="InterPro" id="IPR034733">
    <property type="entry name" value="AcCoA_carboxyl_beta"/>
</dbReference>